<sequence length="194" mass="21377">MTLGADRRHHQDAAIVQPRDQRFFWRLSKAGHAHLMIDEQLHAIADVGRVGAHVHAKGLGGAALHIGNCRAELSKVHCGAGQNAKAASIRGSTGEPRPCHPSHAGLNDGVLDAEEFAQIGLQPWVGHSANLTKLRGGASHEGRDDRSRLVRRQWARGSRPRRRRSQAQSSWQPAHRQPTRQDERSRAALNDWPS</sequence>
<organism evidence="2">
    <name type="scientific">freshwater metagenome</name>
    <dbReference type="NCBI Taxonomy" id="449393"/>
    <lineage>
        <taxon>unclassified sequences</taxon>
        <taxon>metagenomes</taxon>
        <taxon>ecological metagenomes</taxon>
    </lineage>
</organism>
<protein>
    <submittedName>
        <fullName evidence="2">Unannotated protein</fullName>
    </submittedName>
</protein>
<feature type="compositionally biased region" description="Basic residues" evidence="1">
    <location>
        <begin position="149"/>
        <end position="165"/>
    </location>
</feature>
<feature type="region of interest" description="Disordered" evidence="1">
    <location>
        <begin position="135"/>
        <end position="194"/>
    </location>
</feature>
<evidence type="ECO:0000313" key="2">
    <source>
        <dbReference type="EMBL" id="CAB4795548.1"/>
    </source>
</evidence>
<dbReference type="AlphaFoldDB" id="A0A6J6XK13"/>
<gene>
    <name evidence="2" type="ORF">UFOPK2992_00717</name>
</gene>
<proteinExistence type="predicted"/>
<feature type="compositionally biased region" description="Basic and acidic residues" evidence="1">
    <location>
        <begin position="138"/>
        <end position="148"/>
    </location>
</feature>
<reference evidence="2" key="1">
    <citation type="submission" date="2020-05" db="EMBL/GenBank/DDBJ databases">
        <authorList>
            <person name="Chiriac C."/>
            <person name="Salcher M."/>
            <person name="Ghai R."/>
            <person name="Kavagutti S V."/>
        </authorList>
    </citation>
    <scope>NUCLEOTIDE SEQUENCE</scope>
</reference>
<dbReference type="EMBL" id="CAFAAI010000105">
    <property type="protein sequence ID" value="CAB4795548.1"/>
    <property type="molecule type" value="Genomic_DNA"/>
</dbReference>
<name>A0A6J6XK13_9ZZZZ</name>
<evidence type="ECO:0000256" key="1">
    <source>
        <dbReference type="SAM" id="MobiDB-lite"/>
    </source>
</evidence>
<accession>A0A6J6XK13</accession>